<name>A0A8S3YLV2_9EUPU</name>
<evidence type="ECO:0000256" key="2">
    <source>
        <dbReference type="ARBA" id="ARBA00022729"/>
    </source>
</evidence>
<dbReference type="PANTHER" id="PTHR15382">
    <property type="entry name" value="CTG4A-RELATED"/>
    <property type="match status" value="1"/>
</dbReference>
<feature type="signal peptide" evidence="4">
    <location>
        <begin position="1"/>
        <end position="26"/>
    </location>
</feature>
<feature type="compositionally biased region" description="Basic and acidic residues" evidence="3">
    <location>
        <begin position="257"/>
        <end position="279"/>
    </location>
</feature>
<organism evidence="6 7">
    <name type="scientific">Candidula unifasciata</name>
    <dbReference type="NCBI Taxonomy" id="100452"/>
    <lineage>
        <taxon>Eukaryota</taxon>
        <taxon>Metazoa</taxon>
        <taxon>Spiralia</taxon>
        <taxon>Lophotrochozoa</taxon>
        <taxon>Mollusca</taxon>
        <taxon>Gastropoda</taxon>
        <taxon>Heterobranchia</taxon>
        <taxon>Euthyneura</taxon>
        <taxon>Panpulmonata</taxon>
        <taxon>Eupulmonata</taxon>
        <taxon>Stylommatophora</taxon>
        <taxon>Helicina</taxon>
        <taxon>Helicoidea</taxon>
        <taxon>Geomitridae</taxon>
        <taxon>Candidula</taxon>
    </lineage>
</organism>
<dbReference type="PROSITE" id="PS51257">
    <property type="entry name" value="PROKAR_LIPOPROTEIN"/>
    <property type="match status" value="1"/>
</dbReference>
<evidence type="ECO:0000313" key="6">
    <source>
        <dbReference type="EMBL" id="CAG5116331.1"/>
    </source>
</evidence>
<gene>
    <name evidence="6" type="ORF">CUNI_LOCUS1889</name>
</gene>
<dbReference type="Proteomes" id="UP000678393">
    <property type="component" value="Unassembled WGS sequence"/>
</dbReference>
<evidence type="ECO:0000256" key="3">
    <source>
        <dbReference type="SAM" id="MobiDB-lite"/>
    </source>
</evidence>
<keyword evidence="7" id="KW-1185">Reference proteome</keyword>
<comment type="caution">
    <text evidence="6">The sequence shown here is derived from an EMBL/GenBank/DDBJ whole genome shotgun (WGS) entry which is preliminary data.</text>
</comment>
<sequence length="279" mass="32624">MWKQRYCRVIVLSLGTLLLLLVGCYADDDHENPHRDPSLCEVCKYLTTEVKGRLDETGKTHEVLETGYGLDQKKKRKEYRKSELRLIEVINDPHVCDKIIEYNVHAERKGSLRFAKGRSQTMETLHGLVHKGVKVELGIPYEMWDTPSAGVTEMQRQCFTIVEKYEEDIEDWYWNHQDKDFTMFLCRDRVLRKNDQECLSETWTGEKEEKQDEQEGEKGDVADQKKSKKSKKKSSKFFYKKKLKGDVGSTENVDLEPTVKDDVTTEKKDDVTTEKKDEL</sequence>
<feature type="region of interest" description="Disordered" evidence="3">
    <location>
        <begin position="203"/>
        <end position="234"/>
    </location>
</feature>
<feature type="region of interest" description="Disordered" evidence="3">
    <location>
        <begin position="246"/>
        <end position="279"/>
    </location>
</feature>
<dbReference type="InterPro" id="IPR021852">
    <property type="entry name" value="DUF3456"/>
</dbReference>
<feature type="compositionally biased region" description="Basic and acidic residues" evidence="3">
    <location>
        <begin position="216"/>
        <end position="225"/>
    </location>
</feature>
<feature type="chain" id="PRO_5035881215" description="DUF3456 domain-containing protein" evidence="4">
    <location>
        <begin position="27"/>
        <end position="279"/>
    </location>
</feature>
<dbReference type="OrthoDB" id="6020060at2759"/>
<evidence type="ECO:0000259" key="5">
    <source>
        <dbReference type="Pfam" id="PF11938"/>
    </source>
</evidence>
<evidence type="ECO:0000256" key="1">
    <source>
        <dbReference type="ARBA" id="ARBA00007285"/>
    </source>
</evidence>
<accession>A0A8S3YLV2</accession>
<feature type="domain" description="DUF3456" evidence="5">
    <location>
        <begin position="40"/>
        <end position="198"/>
    </location>
</feature>
<comment type="similarity">
    <text evidence="1">Belongs to the canopy family.</text>
</comment>
<dbReference type="Pfam" id="PF11938">
    <property type="entry name" value="DUF3456"/>
    <property type="match status" value="1"/>
</dbReference>
<evidence type="ECO:0000313" key="7">
    <source>
        <dbReference type="Proteomes" id="UP000678393"/>
    </source>
</evidence>
<dbReference type="PANTHER" id="PTHR15382:SF8">
    <property type="entry name" value="CANOPY B"/>
    <property type="match status" value="1"/>
</dbReference>
<reference evidence="6" key="1">
    <citation type="submission" date="2021-04" db="EMBL/GenBank/DDBJ databases">
        <authorList>
            <consortium name="Molecular Ecology Group"/>
        </authorList>
    </citation>
    <scope>NUCLEOTIDE SEQUENCE</scope>
</reference>
<proteinExistence type="inferred from homology"/>
<dbReference type="EMBL" id="CAJHNH020000236">
    <property type="protein sequence ID" value="CAG5116331.1"/>
    <property type="molecule type" value="Genomic_DNA"/>
</dbReference>
<protein>
    <recommendedName>
        <fullName evidence="5">DUF3456 domain-containing protein</fullName>
    </recommendedName>
</protein>
<keyword evidence="2 4" id="KW-0732">Signal</keyword>
<evidence type="ECO:0000256" key="4">
    <source>
        <dbReference type="SAM" id="SignalP"/>
    </source>
</evidence>
<dbReference type="AlphaFoldDB" id="A0A8S3YLV2"/>